<keyword evidence="2" id="KW-1185">Reference proteome</keyword>
<organism evidence="1 2">
    <name type="scientific">Rhododendron molle</name>
    <name type="common">Chinese azalea</name>
    <name type="synonym">Azalea mollis</name>
    <dbReference type="NCBI Taxonomy" id="49168"/>
    <lineage>
        <taxon>Eukaryota</taxon>
        <taxon>Viridiplantae</taxon>
        <taxon>Streptophyta</taxon>
        <taxon>Embryophyta</taxon>
        <taxon>Tracheophyta</taxon>
        <taxon>Spermatophyta</taxon>
        <taxon>Magnoliopsida</taxon>
        <taxon>eudicotyledons</taxon>
        <taxon>Gunneridae</taxon>
        <taxon>Pentapetalae</taxon>
        <taxon>asterids</taxon>
        <taxon>Ericales</taxon>
        <taxon>Ericaceae</taxon>
        <taxon>Ericoideae</taxon>
        <taxon>Rhodoreae</taxon>
        <taxon>Rhododendron</taxon>
    </lineage>
</organism>
<dbReference type="EMBL" id="CM046393">
    <property type="protein sequence ID" value="KAI8550478.1"/>
    <property type="molecule type" value="Genomic_DNA"/>
</dbReference>
<reference evidence="1" key="1">
    <citation type="submission" date="2022-02" db="EMBL/GenBank/DDBJ databases">
        <title>Plant Genome Project.</title>
        <authorList>
            <person name="Zhang R.-G."/>
        </authorList>
    </citation>
    <scope>NUCLEOTIDE SEQUENCE</scope>
    <source>
        <strain evidence="1">AT1</strain>
    </source>
</reference>
<dbReference type="Proteomes" id="UP001062846">
    <property type="component" value="Chromosome 6"/>
</dbReference>
<name>A0ACC0NDB2_RHOML</name>
<sequence length="69" mass="8189">MRPGLVAGPGKIRSRVTHWLNPFPIPFHDQNAHTQRRRRTRRTTNTKFSAWINRRRRKVSDLGLESNLE</sequence>
<evidence type="ECO:0000313" key="2">
    <source>
        <dbReference type="Proteomes" id="UP001062846"/>
    </source>
</evidence>
<comment type="caution">
    <text evidence="1">The sequence shown here is derived from an EMBL/GenBank/DDBJ whole genome shotgun (WGS) entry which is preliminary data.</text>
</comment>
<proteinExistence type="predicted"/>
<gene>
    <name evidence="1" type="ORF">RHMOL_Rhmol06G0109800</name>
</gene>
<accession>A0ACC0NDB2</accession>
<protein>
    <submittedName>
        <fullName evidence="1">Uncharacterized protein</fullName>
    </submittedName>
</protein>
<evidence type="ECO:0000313" key="1">
    <source>
        <dbReference type="EMBL" id="KAI8550478.1"/>
    </source>
</evidence>